<dbReference type="InterPro" id="IPR036043">
    <property type="entry name" value="Phosphoglycerate_kinase_sf"/>
</dbReference>
<keyword evidence="4 7" id="KW-0547">Nucleotide-binding</keyword>
<reference evidence="10 11" key="1">
    <citation type="submission" date="2017-09" db="EMBL/GenBank/DDBJ databases">
        <title>Depth-based differentiation of microbial function through sediment-hosted aquifers and enrichment of novel symbionts in the deep terrestrial subsurface.</title>
        <authorList>
            <person name="Probst A.J."/>
            <person name="Ladd B."/>
            <person name="Jarett J.K."/>
            <person name="Geller-Mcgrath D.E."/>
            <person name="Sieber C.M."/>
            <person name="Emerson J.B."/>
            <person name="Anantharaman K."/>
            <person name="Thomas B.C."/>
            <person name="Malmstrom R."/>
            <person name="Stieglmeier M."/>
            <person name="Klingl A."/>
            <person name="Woyke T."/>
            <person name="Ryan C.M."/>
            <person name="Banfield J.F."/>
        </authorList>
    </citation>
    <scope>NUCLEOTIDE SEQUENCE [LARGE SCALE GENOMIC DNA]</scope>
    <source>
        <strain evidence="10">CG22_combo_CG10-13_8_21_14_all_39_12</strain>
    </source>
</reference>
<feature type="binding site" evidence="7">
    <location>
        <position position="158"/>
    </location>
    <ligand>
        <name>substrate</name>
    </ligand>
</feature>
<evidence type="ECO:0000256" key="2">
    <source>
        <dbReference type="ARBA" id="ARBA00013061"/>
    </source>
</evidence>
<dbReference type="GO" id="GO:0043531">
    <property type="term" value="F:ADP binding"/>
    <property type="evidence" value="ECO:0007669"/>
    <property type="project" value="TreeGrafter"/>
</dbReference>
<organism evidence="10 11">
    <name type="scientific">candidate division WWE3 bacterium CG22_combo_CG10-13_8_21_14_all_39_12</name>
    <dbReference type="NCBI Taxonomy" id="1975094"/>
    <lineage>
        <taxon>Bacteria</taxon>
        <taxon>Katanobacteria</taxon>
    </lineage>
</organism>
<dbReference type="PANTHER" id="PTHR11406">
    <property type="entry name" value="PHOSPHOGLYCERATE KINASE"/>
    <property type="match status" value="1"/>
</dbReference>
<evidence type="ECO:0000256" key="5">
    <source>
        <dbReference type="ARBA" id="ARBA00022777"/>
    </source>
</evidence>
<dbReference type="GO" id="GO:0006096">
    <property type="term" value="P:glycolytic process"/>
    <property type="evidence" value="ECO:0007669"/>
    <property type="project" value="UniProtKB-UniRule"/>
</dbReference>
<keyword evidence="7" id="KW-0963">Cytoplasm</keyword>
<dbReference type="PIRSF" id="PIRSF000724">
    <property type="entry name" value="Pgk"/>
    <property type="match status" value="1"/>
</dbReference>
<comment type="subunit">
    <text evidence="7">Monomer.</text>
</comment>
<evidence type="ECO:0000256" key="3">
    <source>
        <dbReference type="ARBA" id="ARBA00022679"/>
    </source>
</evidence>
<dbReference type="Pfam" id="PF00162">
    <property type="entry name" value="PGK"/>
    <property type="match status" value="1"/>
</dbReference>
<feature type="binding site" evidence="7">
    <location>
        <position position="44"/>
    </location>
    <ligand>
        <name>substrate</name>
    </ligand>
</feature>
<dbReference type="PRINTS" id="PR00477">
    <property type="entry name" value="PHGLYCKINASE"/>
</dbReference>
<comment type="pathway">
    <text evidence="7">Carbohydrate degradation; glycolysis; pyruvate from D-glyceraldehyde 3-phosphate: step 2/5.</text>
</comment>
<dbReference type="GO" id="GO:0005829">
    <property type="term" value="C:cytosol"/>
    <property type="evidence" value="ECO:0007669"/>
    <property type="project" value="TreeGrafter"/>
</dbReference>
<name>A0A2H0BGK3_UNCKA</name>
<dbReference type="InterPro" id="IPR001576">
    <property type="entry name" value="Phosphoglycerate_kinase"/>
</dbReference>
<protein>
    <recommendedName>
        <fullName evidence="2 7">Phosphoglycerate kinase</fullName>
        <ecNumber evidence="2 7">2.7.2.3</ecNumber>
    </recommendedName>
</protein>
<dbReference type="Gene3D" id="3.40.50.1260">
    <property type="entry name" value="Phosphoglycerate kinase, N-terminal domain"/>
    <property type="match status" value="2"/>
</dbReference>
<evidence type="ECO:0000256" key="8">
    <source>
        <dbReference type="PIRSR" id="PIRSR000724-2"/>
    </source>
</evidence>
<comment type="similarity">
    <text evidence="7 9">Belongs to the phosphoglycerate kinase family.</text>
</comment>
<evidence type="ECO:0000313" key="11">
    <source>
        <dbReference type="Proteomes" id="UP000228495"/>
    </source>
</evidence>
<comment type="catalytic activity">
    <reaction evidence="1 7 9">
        <text>(2R)-3-phosphoglycerate + ATP = (2R)-3-phospho-glyceroyl phosphate + ADP</text>
        <dbReference type="Rhea" id="RHEA:14801"/>
        <dbReference type="ChEBI" id="CHEBI:30616"/>
        <dbReference type="ChEBI" id="CHEBI:57604"/>
        <dbReference type="ChEBI" id="CHEBI:58272"/>
        <dbReference type="ChEBI" id="CHEBI:456216"/>
        <dbReference type="EC" id="2.7.2.3"/>
    </reaction>
</comment>
<keyword evidence="7" id="KW-0324">Glycolysis</keyword>
<dbReference type="InterPro" id="IPR015824">
    <property type="entry name" value="Phosphoglycerate_kinase_N"/>
</dbReference>
<evidence type="ECO:0000256" key="1">
    <source>
        <dbReference type="ARBA" id="ARBA00000642"/>
    </source>
</evidence>
<dbReference type="HAMAP" id="MF_00145">
    <property type="entry name" value="Phosphoglyc_kinase"/>
    <property type="match status" value="1"/>
</dbReference>
<feature type="binding site" evidence="7 8">
    <location>
        <position position="208"/>
    </location>
    <ligand>
        <name>ATP</name>
        <dbReference type="ChEBI" id="CHEBI:30616"/>
    </ligand>
</feature>
<dbReference type="EC" id="2.7.2.3" evidence="2 7"/>
<evidence type="ECO:0000256" key="7">
    <source>
        <dbReference type="HAMAP-Rule" id="MF_00145"/>
    </source>
</evidence>
<dbReference type="AlphaFoldDB" id="A0A2H0BGK3"/>
<evidence type="ECO:0000256" key="9">
    <source>
        <dbReference type="RuleBase" id="RU000532"/>
    </source>
</evidence>
<gene>
    <name evidence="7 10" type="primary">pgk</name>
    <name evidence="10" type="ORF">COX05_01205</name>
</gene>
<dbReference type="GO" id="GO:0006094">
    <property type="term" value="P:gluconeogenesis"/>
    <property type="evidence" value="ECO:0007669"/>
    <property type="project" value="TreeGrafter"/>
</dbReference>
<feature type="binding site" evidence="7">
    <location>
        <position position="125"/>
    </location>
    <ligand>
        <name>substrate</name>
    </ligand>
</feature>
<keyword evidence="3 7" id="KW-0808">Transferase</keyword>
<dbReference type="Proteomes" id="UP000228495">
    <property type="component" value="Unassembled WGS sequence"/>
</dbReference>
<dbReference type="UniPathway" id="UPA00109">
    <property type="reaction ID" value="UER00185"/>
</dbReference>
<keyword evidence="5 7" id="KW-0418">Kinase</keyword>
<comment type="caution">
    <text evidence="7">Lacks conserved residue(s) required for the propagation of feature annotation.</text>
</comment>
<sequence>MGTNRQLRKIQDVDIRNKTVLYRSPYDIGVEEIDGELVLTDDSRMVASIPTLTYLLERDCKIVVLTYVKRPQGIEEKLRTNPHAKHLSDLLNRPVQKLDDCIGDMVRTHISNMKSGDIVMLENTRFYSEDNDNDDSFARELAQNGEIIVFDGFPQAHRSQASVTGIMGYLPSYAGLYFQKEYEALSNLLEEVKHPFTVIIGGAKISDKTEAINNLYEIADSFLLGGGVANVFIKAQGREIGGSYLEERSIDTSESEDWVGFAHGLLQKDTDLSLQQKIHVPQDVIIGQVDSSVRETHVISFESDNTKISKTEAIYDIGPVTLQEYISIIDQSKTVFWNGPLGLTEDERFNDGSIAIAKVMEKSSAQTILAGGDTIDVVNDVADLSKFSHVSLAGGATLEFLAGKKLPAVELLLEYS</sequence>
<dbReference type="GO" id="GO:0005524">
    <property type="term" value="F:ATP binding"/>
    <property type="evidence" value="ECO:0007669"/>
    <property type="project" value="UniProtKB-KW"/>
</dbReference>
<evidence type="ECO:0000256" key="6">
    <source>
        <dbReference type="ARBA" id="ARBA00022840"/>
    </source>
</evidence>
<accession>A0A2H0BGK3</accession>
<feature type="binding site" evidence="7 8">
    <location>
        <position position="345"/>
    </location>
    <ligand>
        <name>ATP</name>
        <dbReference type="ChEBI" id="CHEBI:30616"/>
    </ligand>
</feature>
<dbReference type="SUPFAM" id="SSF53748">
    <property type="entry name" value="Phosphoglycerate kinase"/>
    <property type="match status" value="1"/>
</dbReference>
<dbReference type="PANTHER" id="PTHR11406:SF23">
    <property type="entry name" value="PHOSPHOGLYCERATE KINASE 1, CHLOROPLASTIC-RELATED"/>
    <property type="match status" value="1"/>
</dbReference>
<comment type="subcellular location">
    <subcellularLocation>
        <location evidence="7">Cytoplasm</location>
    </subcellularLocation>
</comment>
<evidence type="ECO:0000256" key="4">
    <source>
        <dbReference type="ARBA" id="ARBA00022741"/>
    </source>
</evidence>
<dbReference type="EMBL" id="PCSU01000015">
    <property type="protein sequence ID" value="PIP56795.1"/>
    <property type="molecule type" value="Genomic_DNA"/>
</dbReference>
<dbReference type="GO" id="GO:0004618">
    <property type="term" value="F:phosphoglycerate kinase activity"/>
    <property type="evidence" value="ECO:0007669"/>
    <property type="project" value="UniProtKB-UniRule"/>
</dbReference>
<keyword evidence="6 7" id="KW-0067">ATP-binding</keyword>
<evidence type="ECO:0000313" key="10">
    <source>
        <dbReference type="EMBL" id="PIP56795.1"/>
    </source>
</evidence>
<proteinExistence type="inferred from homology"/>
<comment type="caution">
    <text evidence="10">The sequence shown here is derived from an EMBL/GenBank/DDBJ whole genome shotgun (WGS) entry which is preliminary data.</text>
</comment>
<feature type="binding site" evidence="7 8">
    <location>
        <begin position="371"/>
        <end position="374"/>
    </location>
    <ligand>
        <name>ATP</name>
        <dbReference type="ChEBI" id="CHEBI:30616"/>
    </ligand>
</feature>